<dbReference type="Pfam" id="PF13614">
    <property type="entry name" value="AAA_31"/>
    <property type="match status" value="1"/>
</dbReference>
<dbReference type="eggNOG" id="COG1192">
    <property type="taxonomic scope" value="Bacteria"/>
</dbReference>
<protein>
    <submittedName>
        <fullName evidence="3">Cobyrinic acid ac-diamide synthase</fullName>
    </submittedName>
</protein>
<keyword evidence="3" id="KW-0614">Plasmid</keyword>
<dbReference type="PANTHER" id="PTHR13696">
    <property type="entry name" value="P-LOOP CONTAINING NUCLEOSIDE TRIPHOSPHATE HYDROLASE"/>
    <property type="match status" value="1"/>
</dbReference>
<accession>B7KM61</accession>
<dbReference type="Proteomes" id="UP000002384">
    <property type="component" value="Plasmid pP742401"/>
</dbReference>
<geneLocation type="plasmid" evidence="3 4">
    <name>pP742401</name>
</geneLocation>
<feature type="domain" description="AAA" evidence="2">
    <location>
        <begin position="4"/>
        <end position="173"/>
    </location>
</feature>
<dbReference type="InterPro" id="IPR027417">
    <property type="entry name" value="P-loop_NTPase"/>
</dbReference>
<dbReference type="InterPro" id="IPR025669">
    <property type="entry name" value="AAA_dom"/>
</dbReference>
<reference evidence="4" key="1">
    <citation type="journal article" date="2011" name="MBio">
        <title>Novel metabolic attributes of the genus Cyanothece, comprising a group of unicellular nitrogen-fixing Cyanobacteria.</title>
        <authorList>
            <person name="Bandyopadhyay A."/>
            <person name="Elvitigala T."/>
            <person name="Welsh E."/>
            <person name="Stockel J."/>
            <person name="Liberton M."/>
            <person name="Min H."/>
            <person name="Sherman L.A."/>
            <person name="Pakrasi H.B."/>
        </authorList>
    </citation>
    <scope>NUCLEOTIDE SEQUENCE [LARGE SCALE GENOMIC DNA]</scope>
    <source>
        <strain evidence="4">PCC 7424</strain>
        <plasmid evidence="4">pP742401</plasmid>
    </source>
</reference>
<evidence type="ECO:0000313" key="3">
    <source>
        <dbReference type="EMBL" id="ACK73883.1"/>
    </source>
</evidence>
<dbReference type="AlphaFoldDB" id="B7KM61"/>
<name>B7KM61_GLOC7</name>
<dbReference type="InterPro" id="IPR050678">
    <property type="entry name" value="DNA_Partitioning_ATPase"/>
</dbReference>
<dbReference type="Gene3D" id="3.40.50.300">
    <property type="entry name" value="P-loop containing nucleotide triphosphate hydrolases"/>
    <property type="match status" value="1"/>
</dbReference>
<sequence>MSVIIALFNQSGGVGKTTLTQNLGYHLAVRQHKVLLVDMDSQASLTTFMGLDPNQLEKTVYHAVVGEKPLPIHDDIYHMALVPSNVDLSAAEMELVSVLMRELRLKNVIEPLLPKYDFILIDCPPSLGILSILGLVAATHVLVPVQCQFKSFQGTDLLLRTLTKIKKAANPHLILGGFVPMMYDIRNNQDGQIYRAMQQQLSPVGTVFNPVPNATAFANASLQRQPLAVYAPTHRAVIPLEQIVDNLEKLGA</sequence>
<dbReference type="OrthoDB" id="477717at2"/>
<dbReference type="SUPFAM" id="SSF52540">
    <property type="entry name" value="P-loop containing nucleoside triphosphate hydrolases"/>
    <property type="match status" value="1"/>
</dbReference>
<dbReference type="PANTHER" id="PTHR13696:SF99">
    <property type="entry name" value="COBYRINIC ACID AC-DIAMIDE SYNTHASE"/>
    <property type="match status" value="1"/>
</dbReference>
<dbReference type="RefSeq" id="WP_012599782.1">
    <property type="nucleotide sequence ID" value="NC_011738.1"/>
</dbReference>
<proteinExistence type="inferred from homology"/>
<evidence type="ECO:0000313" key="4">
    <source>
        <dbReference type="Proteomes" id="UP000002384"/>
    </source>
</evidence>
<organism evidence="3 4">
    <name type="scientific">Gloeothece citriformis (strain PCC 7424)</name>
    <name type="common">Cyanothece sp. (strain PCC 7424)</name>
    <dbReference type="NCBI Taxonomy" id="65393"/>
    <lineage>
        <taxon>Bacteria</taxon>
        <taxon>Bacillati</taxon>
        <taxon>Cyanobacteriota</taxon>
        <taxon>Cyanophyceae</taxon>
        <taxon>Oscillatoriophycideae</taxon>
        <taxon>Chroococcales</taxon>
        <taxon>Aphanothecaceae</taxon>
        <taxon>Gloeothece</taxon>
        <taxon>Gloeothece citriformis</taxon>
    </lineage>
</organism>
<dbReference type="CDD" id="cd02042">
    <property type="entry name" value="ParAB_family"/>
    <property type="match status" value="1"/>
</dbReference>
<evidence type="ECO:0000256" key="1">
    <source>
        <dbReference type="ARBA" id="ARBA00006976"/>
    </source>
</evidence>
<dbReference type="EMBL" id="CP001292">
    <property type="protein sequence ID" value="ACK73883.1"/>
    <property type="molecule type" value="Genomic_DNA"/>
</dbReference>
<dbReference type="KEGG" id="cyc:PCC7424_5825"/>
<evidence type="ECO:0000259" key="2">
    <source>
        <dbReference type="Pfam" id="PF13614"/>
    </source>
</evidence>
<dbReference type="FunFam" id="3.40.50.300:FF:000285">
    <property type="entry name" value="Sporulation initiation inhibitor Soj"/>
    <property type="match status" value="1"/>
</dbReference>
<dbReference type="HOGENOM" id="CLU_037612_1_2_3"/>
<comment type="similarity">
    <text evidence="1">Belongs to the ParA family.</text>
</comment>
<keyword evidence="4" id="KW-1185">Reference proteome</keyword>
<gene>
    <name evidence="3" type="ordered locus">PCC7424_5825</name>
</gene>